<dbReference type="SMART" id="SM00387">
    <property type="entry name" value="HATPase_c"/>
    <property type="match status" value="1"/>
</dbReference>
<dbReference type="PANTHER" id="PTHR45436">
    <property type="entry name" value="SENSOR HISTIDINE KINASE YKOH"/>
    <property type="match status" value="1"/>
</dbReference>
<dbReference type="SMART" id="SM00304">
    <property type="entry name" value="HAMP"/>
    <property type="match status" value="1"/>
</dbReference>
<comment type="catalytic activity">
    <reaction evidence="1">
        <text>ATP + protein L-histidine = ADP + protein N-phospho-L-histidine.</text>
        <dbReference type="EC" id="2.7.13.3"/>
    </reaction>
</comment>
<evidence type="ECO:0000256" key="3">
    <source>
        <dbReference type="ARBA" id="ARBA00012438"/>
    </source>
</evidence>
<comment type="caution">
    <text evidence="14">The sequence shown here is derived from an EMBL/GenBank/DDBJ whole genome shotgun (WGS) entry which is preliminary data.</text>
</comment>
<keyword evidence="10 11" id="KW-0472">Membrane</keyword>
<keyword evidence="9" id="KW-0902">Two-component regulatory system</keyword>
<dbReference type="InterPro" id="IPR005467">
    <property type="entry name" value="His_kinase_dom"/>
</dbReference>
<dbReference type="InterPro" id="IPR003594">
    <property type="entry name" value="HATPase_dom"/>
</dbReference>
<evidence type="ECO:0000256" key="6">
    <source>
        <dbReference type="ARBA" id="ARBA00022692"/>
    </source>
</evidence>
<dbReference type="EMBL" id="JAUSRB010000002">
    <property type="protein sequence ID" value="MDP9869840.1"/>
    <property type="molecule type" value="Genomic_DNA"/>
</dbReference>
<evidence type="ECO:0000313" key="14">
    <source>
        <dbReference type="EMBL" id="MDP9869840.1"/>
    </source>
</evidence>
<keyword evidence="4" id="KW-0597">Phosphoprotein</keyword>
<evidence type="ECO:0000256" key="7">
    <source>
        <dbReference type="ARBA" id="ARBA00022777"/>
    </source>
</evidence>
<reference evidence="14 15" key="1">
    <citation type="submission" date="2023-07" db="EMBL/GenBank/DDBJ databases">
        <title>Sequencing the genomes of 1000 actinobacteria strains.</title>
        <authorList>
            <person name="Klenk H.-P."/>
        </authorList>
    </citation>
    <scope>NUCLEOTIDE SEQUENCE [LARGE SCALE GENOMIC DNA]</scope>
    <source>
        <strain evidence="14 15">DSM 44109</strain>
    </source>
</reference>
<dbReference type="Pfam" id="PF00512">
    <property type="entry name" value="HisKA"/>
    <property type="match status" value="1"/>
</dbReference>
<dbReference type="CDD" id="cd06225">
    <property type="entry name" value="HAMP"/>
    <property type="match status" value="1"/>
</dbReference>
<feature type="domain" description="Histidine kinase" evidence="12">
    <location>
        <begin position="112"/>
        <end position="319"/>
    </location>
</feature>
<evidence type="ECO:0000256" key="4">
    <source>
        <dbReference type="ARBA" id="ARBA00022553"/>
    </source>
</evidence>
<dbReference type="InterPro" id="IPR036097">
    <property type="entry name" value="HisK_dim/P_sf"/>
</dbReference>
<dbReference type="Proteomes" id="UP001230426">
    <property type="component" value="Unassembled WGS sequence"/>
</dbReference>
<dbReference type="InterPro" id="IPR003661">
    <property type="entry name" value="HisK_dim/P_dom"/>
</dbReference>
<feature type="transmembrane region" description="Helical" evidence="11">
    <location>
        <begin position="25"/>
        <end position="47"/>
    </location>
</feature>
<dbReference type="Gene3D" id="6.10.340.10">
    <property type="match status" value="1"/>
</dbReference>
<name>A0ABT9RNF7_9ACTN</name>
<comment type="subcellular location">
    <subcellularLocation>
        <location evidence="2">Cell membrane</location>
    </subcellularLocation>
</comment>
<dbReference type="EC" id="2.7.13.3" evidence="3"/>
<dbReference type="Pfam" id="PF00672">
    <property type="entry name" value="HAMP"/>
    <property type="match status" value="1"/>
</dbReference>
<dbReference type="Gene3D" id="3.30.565.10">
    <property type="entry name" value="Histidine kinase-like ATPase, C-terminal domain"/>
    <property type="match status" value="1"/>
</dbReference>
<keyword evidence="7 14" id="KW-0418">Kinase</keyword>
<evidence type="ECO:0000259" key="13">
    <source>
        <dbReference type="PROSITE" id="PS50885"/>
    </source>
</evidence>
<dbReference type="SMART" id="SM00388">
    <property type="entry name" value="HisKA"/>
    <property type="match status" value="1"/>
</dbReference>
<dbReference type="SUPFAM" id="SSF47384">
    <property type="entry name" value="Homodimeric domain of signal transducing histidine kinase"/>
    <property type="match status" value="1"/>
</dbReference>
<evidence type="ECO:0000313" key="15">
    <source>
        <dbReference type="Proteomes" id="UP001230426"/>
    </source>
</evidence>
<feature type="domain" description="HAMP" evidence="13">
    <location>
        <begin position="51"/>
        <end position="104"/>
    </location>
</feature>
<protein>
    <recommendedName>
        <fullName evidence="3">histidine kinase</fullName>
        <ecNumber evidence="3">2.7.13.3</ecNumber>
    </recommendedName>
</protein>
<evidence type="ECO:0000256" key="5">
    <source>
        <dbReference type="ARBA" id="ARBA00022679"/>
    </source>
</evidence>
<dbReference type="PANTHER" id="PTHR45436:SF5">
    <property type="entry name" value="SENSOR HISTIDINE KINASE TRCS"/>
    <property type="match status" value="1"/>
</dbReference>
<dbReference type="Gene3D" id="1.10.287.130">
    <property type="match status" value="1"/>
</dbReference>
<evidence type="ECO:0000256" key="9">
    <source>
        <dbReference type="ARBA" id="ARBA00023012"/>
    </source>
</evidence>
<dbReference type="CDD" id="cd00082">
    <property type="entry name" value="HisKA"/>
    <property type="match status" value="1"/>
</dbReference>
<dbReference type="PRINTS" id="PR00344">
    <property type="entry name" value="BCTRLSENSOR"/>
</dbReference>
<evidence type="ECO:0000256" key="8">
    <source>
        <dbReference type="ARBA" id="ARBA00022989"/>
    </source>
</evidence>
<dbReference type="InterPro" id="IPR036890">
    <property type="entry name" value="HATPase_C_sf"/>
</dbReference>
<dbReference type="InterPro" id="IPR003660">
    <property type="entry name" value="HAMP_dom"/>
</dbReference>
<dbReference type="InterPro" id="IPR050428">
    <property type="entry name" value="TCS_sensor_his_kinase"/>
</dbReference>
<dbReference type="GO" id="GO:0016301">
    <property type="term" value="F:kinase activity"/>
    <property type="evidence" value="ECO:0007669"/>
    <property type="project" value="UniProtKB-KW"/>
</dbReference>
<evidence type="ECO:0000256" key="10">
    <source>
        <dbReference type="ARBA" id="ARBA00023136"/>
    </source>
</evidence>
<keyword evidence="6 11" id="KW-0812">Transmembrane</keyword>
<evidence type="ECO:0000256" key="2">
    <source>
        <dbReference type="ARBA" id="ARBA00004236"/>
    </source>
</evidence>
<proteinExistence type="predicted"/>
<evidence type="ECO:0000259" key="12">
    <source>
        <dbReference type="PROSITE" id="PS50109"/>
    </source>
</evidence>
<organism evidence="14 15">
    <name type="scientific">Streptosporangium brasiliense</name>
    <dbReference type="NCBI Taxonomy" id="47480"/>
    <lineage>
        <taxon>Bacteria</taxon>
        <taxon>Bacillati</taxon>
        <taxon>Actinomycetota</taxon>
        <taxon>Actinomycetes</taxon>
        <taxon>Streptosporangiales</taxon>
        <taxon>Streptosporangiaceae</taxon>
        <taxon>Streptosporangium</taxon>
    </lineage>
</organism>
<dbReference type="SUPFAM" id="SSF158472">
    <property type="entry name" value="HAMP domain-like"/>
    <property type="match status" value="1"/>
</dbReference>
<dbReference type="SUPFAM" id="SSF55874">
    <property type="entry name" value="ATPase domain of HSP90 chaperone/DNA topoisomerase II/histidine kinase"/>
    <property type="match status" value="1"/>
</dbReference>
<keyword evidence="15" id="KW-1185">Reference proteome</keyword>
<evidence type="ECO:0000256" key="11">
    <source>
        <dbReference type="SAM" id="Phobius"/>
    </source>
</evidence>
<dbReference type="PROSITE" id="PS50885">
    <property type="entry name" value="HAMP"/>
    <property type="match status" value="1"/>
</dbReference>
<accession>A0ABT9RNF7</accession>
<keyword evidence="5" id="KW-0808">Transferase</keyword>
<dbReference type="RefSeq" id="WP_306874233.1">
    <property type="nucleotide sequence ID" value="NZ_JAUSRB010000002.1"/>
</dbReference>
<keyword evidence="8 11" id="KW-1133">Transmembrane helix</keyword>
<dbReference type="PROSITE" id="PS50109">
    <property type="entry name" value="HIS_KIN"/>
    <property type="match status" value="1"/>
</dbReference>
<sequence>MLIRTAYYGEVLIYAAAPVPYFTGWILPSVLALLLLFVLLCGIVGTWRTVGRALRPVEAIRAETAEITATGLGRRVPVPDTGDEVAALAKTMNSTLDRLQHAVENQRRFVSDASHDLRSPITGLRTRLEVALGAPGEEPWEKTARAALSDVERLQEVVGDLLELARLDAGALSDRVEPLDLGRFVEEEVTGRRGHVPIRIERADGVVVRADRLKMARLLTNLLANAERHADREIVVRVCAEEGEAVLEVIDDGDGIAPADRERVFDRFTRLDASRNRDAGGSGLGLAISKGIASAYGGRLYVADSPRGARFVLRLALAGTRGGGLGAPEATA</sequence>
<gene>
    <name evidence="14" type="ORF">J2S55_009106</name>
</gene>
<dbReference type="Pfam" id="PF02518">
    <property type="entry name" value="HATPase_c"/>
    <property type="match status" value="1"/>
</dbReference>
<evidence type="ECO:0000256" key="1">
    <source>
        <dbReference type="ARBA" id="ARBA00000085"/>
    </source>
</evidence>
<dbReference type="InterPro" id="IPR004358">
    <property type="entry name" value="Sig_transdc_His_kin-like_C"/>
</dbReference>